<protein>
    <submittedName>
        <fullName evidence="10">Ger(X)C family spore germination protein</fullName>
    </submittedName>
</protein>
<organism evidence="10 11">
    <name type="scientific">Paenibacillus soyae</name>
    <dbReference type="NCBI Taxonomy" id="2969249"/>
    <lineage>
        <taxon>Bacteria</taxon>
        <taxon>Bacillati</taxon>
        <taxon>Bacillota</taxon>
        <taxon>Bacilli</taxon>
        <taxon>Bacillales</taxon>
        <taxon>Paenibacillaceae</taxon>
        <taxon>Paenibacillus</taxon>
    </lineage>
</organism>
<comment type="caution">
    <text evidence="10">The sequence shown here is derived from an EMBL/GenBank/DDBJ whole genome shotgun (WGS) entry which is preliminary data.</text>
</comment>
<keyword evidence="5" id="KW-0472">Membrane</keyword>
<evidence type="ECO:0000256" key="1">
    <source>
        <dbReference type="ARBA" id="ARBA00004635"/>
    </source>
</evidence>
<keyword evidence="6" id="KW-0564">Palmitate</keyword>
<evidence type="ECO:0000256" key="4">
    <source>
        <dbReference type="ARBA" id="ARBA00022729"/>
    </source>
</evidence>
<dbReference type="NCBIfam" id="TIGR02887">
    <property type="entry name" value="spore_ger_x_C"/>
    <property type="match status" value="1"/>
</dbReference>
<evidence type="ECO:0000256" key="7">
    <source>
        <dbReference type="ARBA" id="ARBA00023288"/>
    </source>
</evidence>
<dbReference type="RefSeq" id="WP_257445726.1">
    <property type="nucleotide sequence ID" value="NZ_JANIPJ010000007.1"/>
</dbReference>
<keyword evidence="4" id="KW-0732">Signal</keyword>
<dbReference type="GO" id="GO:0009847">
    <property type="term" value="P:spore germination"/>
    <property type="evidence" value="ECO:0007669"/>
    <property type="project" value="InterPro"/>
</dbReference>
<reference evidence="10" key="1">
    <citation type="submission" date="2022-08" db="EMBL/GenBank/DDBJ databases">
        <title>The genomic sequence of strain Paenibacillus sp. SCIV0701.</title>
        <authorList>
            <person name="Zhao H."/>
        </authorList>
    </citation>
    <scope>NUCLEOTIDE SEQUENCE</scope>
    <source>
        <strain evidence="10">SCIV0701</strain>
    </source>
</reference>
<dbReference type="InterPro" id="IPR046953">
    <property type="entry name" value="Spore_GerAC-like_C"/>
</dbReference>
<sequence length="388" mass="43123">MAYKTITLLLLVSVVLTGCWSKNELTERAFVMGVALDLREDGKIEMLTQVYRPSSAEIGKSTSTVVGASVNIKTVDDTVMEAIRDIPIHLGRMAQWSHMRVIIVGEELAKNMDMMQVLDLFYRDHEPRSSVSLMIAKGKAAKIFEKNPLIEQTTSQQILRTEESAYHNAAKTLDTRLLDLARSMKSAHPDTTIAYVYEDTKTTHMFSAAGLALIQDGKMKDTLPASKVEGYLMLVDKYKTGVVEIRCPGKKNVGETAELLALDSRMKHRMQGDNVAASVSIQGEISINELRCTKIGSKEEEEAFVGKVEAEVKRQAQQTLQILQKQKIDAIGLGNLIYRKKPKEWERLKADWNNTFAAIPFEVKVKLKLITGGTISSKTLSKQAGEGS</sequence>
<comment type="subcellular location">
    <subcellularLocation>
        <location evidence="1">Membrane</location>
        <topology evidence="1">Lipid-anchor</topology>
    </subcellularLocation>
</comment>
<dbReference type="Gene3D" id="6.20.190.10">
    <property type="entry name" value="Nutrient germinant receptor protein C, domain 1"/>
    <property type="match status" value="1"/>
</dbReference>
<comment type="similarity">
    <text evidence="2">Belongs to the GerABKC lipoprotein family.</text>
</comment>
<keyword evidence="7" id="KW-0449">Lipoprotein</keyword>
<dbReference type="PANTHER" id="PTHR35789:SF1">
    <property type="entry name" value="SPORE GERMINATION PROTEIN B3"/>
    <property type="match status" value="1"/>
</dbReference>
<dbReference type="Pfam" id="PF05504">
    <property type="entry name" value="Spore_GerAC"/>
    <property type="match status" value="1"/>
</dbReference>
<evidence type="ECO:0000256" key="6">
    <source>
        <dbReference type="ARBA" id="ARBA00023139"/>
    </source>
</evidence>
<evidence type="ECO:0000259" key="8">
    <source>
        <dbReference type="Pfam" id="PF05504"/>
    </source>
</evidence>
<dbReference type="Proteomes" id="UP001141950">
    <property type="component" value="Unassembled WGS sequence"/>
</dbReference>
<accession>A0A9X2MMH0</accession>
<dbReference type="InterPro" id="IPR038501">
    <property type="entry name" value="Spore_GerAC_C_sf"/>
</dbReference>
<evidence type="ECO:0000256" key="3">
    <source>
        <dbReference type="ARBA" id="ARBA00022544"/>
    </source>
</evidence>
<evidence type="ECO:0000256" key="5">
    <source>
        <dbReference type="ARBA" id="ARBA00023136"/>
    </source>
</evidence>
<evidence type="ECO:0000259" key="9">
    <source>
        <dbReference type="Pfam" id="PF25198"/>
    </source>
</evidence>
<keyword evidence="3" id="KW-0309">Germination</keyword>
<evidence type="ECO:0000256" key="2">
    <source>
        <dbReference type="ARBA" id="ARBA00007886"/>
    </source>
</evidence>
<gene>
    <name evidence="10" type="ORF">NQZ67_11990</name>
</gene>
<dbReference type="PROSITE" id="PS51257">
    <property type="entry name" value="PROKAR_LIPOPROTEIN"/>
    <property type="match status" value="1"/>
</dbReference>
<dbReference type="Pfam" id="PF25198">
    <property type="entry name" value="Spore_GerAC_N"/>
    <property type="match status" value="1"/>
</dbReference>
<evidence type="ECO:0000313" key="11">
    <source>
        <dbReference type="Proteomes" id="UP001141950"/>
    </source>
</evidence>
<dbReference type="GO" id="GO:0016020">
    <property type="term" value="C:membrane"/>
    <property type="evidence" value="ECO:0007669"/>
    <property type="project" value="UniProtKB-SubCell"/>
</dbReference>
<dbReference type="EMBL" id="JANIPJ010000007">
    <property type="protein sequence ID" value="MCR2804598.1"/>
    <property type="molecule type" value="Genomic_DNA"/>
</dbReference>
<proteinExistence type="inferred from homology"/>
<dbReference type="PANTHER" id="PTHR35789">
    <property type="entry name" value="SPORE GERMINATION PROTEIN B3"/>
    <property type="match status" value="1"/>
</dbReference>
<dbReference type="AlphaFoldDB" id="A0A9X2MMH0"/>
<feature type="domain" description="Spore germination GerAC-like C-terminal" evidence="8">
    <location>
        <begin position="210"/>
        <end position="371"/>
    </location>
</feature>
<keyword evidence="11" id="KW-1185">Reference proteome</keyword>
<dbReference type="Gene3D" id="3.30.300.210">
    <property type="entry name" value="Nutrient germinant receptor protein C, domain 3"/>
    <property type="match status" value="1"/>
</dbReference>
<name>A0A9X2MMH0_9BACL</name>
<evidence type="ECO:0000313" key="10">
    <source>
        <dbReference type="EMBL" id="MCR2804598.1"/>
    </source>
</evidence>
<feature type="domain" description="Spore germination protein N-terminal" evidence="9">
    <location>
        <begin position="22"/>
        <end position="196"/>
    </location>
</feature>
<dbReference type="InterPro" id="IPR008844">
    <property type="entry name" value="Spore_GerAC-like"/>
</dbReference>
<dbReference type="InterPro" id="IPR057336">
    <property type="entry name" value="GerAC_N"/>
</dbReference>